<dbReference type="PANTHER" id="PTHR21716">
    <property type="entry name" value="TRANSMEMBRANE PROTEIN"/>
    <property type="match status" value="1"/>
</dbReference>
<dbReference type="GO" id="GO:0005886">
    <property type="term" value="C:plasma membrane"/>
    <property type="evidence" value="ECO:0007669"/>
    <property type="project" value="UniProtKB-SubCell"/>
</dbReference>
<feature type="transmembrane region" description="Helical" evidence="8">
    <location>
        <begin position="7"/>
        <end position="36"/>
    </location>
</feature>
<dbReference type="PANTHER" id="PTHR21716:SF53">
    <property type="entry name" value="PERMEASE PERM-RELATED"/>
    <property type="match status" value="1"/>
</dbReference>
<dbReference type="GO" id="GO:0055085">
    <property type="term" value="P:transmembrane transport"/>
    <property type="evidence" value="ECO:0007669"/>
    <property type="project" value="TreeGrafter"/>
</dbReference>
<evidence type="ECO:0000313" key="10">
    <source>
        <dbReference type="Proteomes" id="UP000243518"/>
    </source>
</evidence>
<evidence type="ECO:0000256" key="6">
    <source>
        <dbReference type="ARBA" id="ARBA00022989"/>
    </source>
</evidence>
<keyword evidence="4" id="KW-1003">Cell membrane</keyword>
<dbReference type="EMBL" id="FNVE01000005">
    <property type="protein sequence ID" value="SEG33927.1"/>
    <property type="molecule type" value="Genomic_DNA"/>
</dbReference>
<keyword evidence="5 8" id="KW-0812">Transmembrane</keyword>
<keyword evidence="3" id="KW-0813">Transport</keyword>
<feature type="transmembrane region" description="Helical" evidence="8">
    <location>
        <begin position="233"/>
        <end position="261"/>
    </location>
</feature>
<dbReference type="Proteomes" id="UP000243518">
    <property type="component" value="Unassembled WGS sequence"/>
</dbReference>
<comment type="similarity">
    <text evidence="2">Belongs to the autoinducer-2 exporter (AI-2E) (TC 2.A.86) family.</text>
</comment>
<sequence length="371" mass="40431">MTSDYRWYWAAGLAALLALIYFLQPILAPFLIGMLLAYLGDPLVDRLEARGLSRTLGVVVVFAVVTGILIAALLILIPLLGHQIATLRSNVPAMIDWFHNAALPWVEARLGVQVSDFRLDSVRESLADNLGKTGGVLATVIAQATRSTMALVTWTANLVMIPVVGFYLLRDWDVIVARCREMLPRRQEPLIVKLLGECDEVLGAFIRGQLLVMTCLGVIYWLGLWLVGLDLALLIGMLAGLASIVPYLGFFVGICAALIAAVFQFGDLFHLVAVVAVFSVGQMIEGMVLTPLLVGDRIGLHPVAVIFAILAGGQLFGFVGILLALPIAAVVMVLLRHAYRHYRASAAYGEPLAENYEVDTVRVELDEEEQR</sequence>
<evidence type="ECO:0000256" key="4">
    <source>
        <dbReference type="ARBA" id="ARBA00022475"/>
    </source>
</evidence>
<protein>
    <submittedName>
        <fullName evidence="9">Predicted PurR-regulated permease PerM</fullName>
    </submittedName>
</protein>
<keyword evidence="7 8" id="KW-0472">Membrane</keyword>
<evidence type="ECO:0000256" key="5">
    <source>
        <dbReference type="ARBA" id="ARBA00022692"/>
    </source>
</evidence>
<feature type="transmembrane region" description="Helical" evidence="8">
    <location>
        <begin position="56"/>
        <end position="80"/>
    </location>
</feature>
<name>A0AAQ1G7Q9_9GAMM</name>
<keyword evidence="10" id="KW-1185">Reference proteome</keyword>
<evidence type="ECO:0000256" key="3">
    <source>
        <dbReference type="ARBA" id="ARBA00022448"/>
    </source>
</evidence>
<evidence type="ECO:0000256" key="7">
    <source>
        <dbReference type="ARBA" id="ARBA00023136"/>
    </source>
</evidence>
<dbReference type="Pfam" id="PF01594">
    <property type="entry name" value="AI-2E_transport"/>
    <property type="match status" value="1"/>
</dbReference>
<dbReference type="InterPro" id="IPR002549">
    <property type="entry name" value="AI-2E-like"/>
</dbReference>
<comment type="caution">
    <text evidence="9">The sequence shown here is derived from an EMBL/GenBank/DDBJ whole genome shotgun (WGS) entry which is preliminary data.</text>
</comment>
<comment type="subcellular location">
    <subcellularLocation>
        <location evidence="1">Cell membrane</location>
        <topology evidence="1">Multi-pass membrane protein</topology>
    </subcellularLocation>
</comment>
<proteinExistence type="inferred from homology"/>
<evidence type="ECO:0000256" key="1">
    <source>
        <dbReference type="ARBA" id="ARBA00004651"/>
    </source>
</evidence>
<dbReference type="AlphaFoldDB" id="A0AAQ1G7Q9"/>
<keyword evidence="6 8" id="KW-1133">Transmembrane helix</keyword>
<evidence type="ECO:0000256" key="8">
    <source>
        <dbReference type="SAM" id="Phobius"/>
    </source>
</evidence>
<evidence type="ECO:0000256" key="2">
    <source>
        <dbReference type="ARBA" id="ARBA00009773"/>
    </source>
</evidence>
<accession>A0AAQ1G7Q9</accession>
<reference evidence="9 10" key="1">
    <citation type="submission" date="2016-10" db="EMBL/GenBank/DDBJ databases">
        <authorList>
            <person name="Varghese N."/>
            <person name="Submissions S."/>
        </authorList>
    </citation>
    <scope>NUCLEOTIDE SEQUENCE [LARGE SCALE GENOMIC DNA]</scope>
    <source>
        <strain evidence="9 10">CECT 8317</strain>
    </source>
</reference>
<feature type="transmembrane region" description="Helical" evidence="8">
    <location>
        <begin position="304"/>
        <end position="335"/>
    </location>
</feature>
<evidence type="ECO:0000313" key="9">
    <source>
        <dbReference type="EMBL" id="SEG33927.1"/>
    </source>
</evidence>
<dbReference type="RefSeq" id="WP_088275581.1">
    <property type="nucleotide sequence ID" value="NZ_FNVE01000005.1"/>
</dbReference>
<feature type="transmembrane region" description="Helical" evidence="8">
    <location>
        <begin position="268"/>
        <end position="284"/>
    </location>
</feature>
<gene>
    <name evidence="9" type="ORF">SAMN05216586_105122</name>
</gene>
<organism evidence="9 10">
    <name type="scientific">Halopseudomonas aestusnigri</name>
    <dbReference type="NCBI Taxonomy" id="857252"/>
    <lineage>
        <taxon>Bacteria</taxon>
        <taxon>Pseudomonadati</taxon>
        <taxon>Pseudomonadota</taxon>
        <taxon>Gammaproteobacteria</taxon>
        <taxon>Pseudomonadales</taxon>
        <taxon>Pseudomonadaceae</taxon>
        <taxon>Halopseudomonas</taxon>
    </lineage>
</organism>